<reference evidence="4" key="1">
    <citation type="submission" date="2016-11" db="UniProtKB">
        <authorList>
            <consortium name="WormBaseParasite"/>
        </authorList>
    </citation>
    <scope>IDENTIFICATION</scope>
</reference>
<sequence length="122" mass="14191">MRSLIVLLAVSFFIADAQFYYYYPVQYYVPTYYTTGVTSAVQTGAQPQSQHEQPQQAQYSPNYANGNQATSSSYYPQQYQNGQQMPQNNEQVYRDQTKGQQAVQAVQPLYYYTYPYYYVLGK</sequence>
<evidence type="ECO:0000313" key="3">
    <source>
        <dbReference type="Proteomes" id="UP000095287"/>
    </source>
</evidence>
<feature type="compositionally biased region" description="Low complexity" evidence="1">
    <location>
        <begin position="45"/>
        <end position="58"/>
    </location>
</feature>
<evidence type="ECO:0000256" key="1">
    <source>
        <dbReference type="SAM" id="MobiDB-lite"/>
    </source>
</evidence>
<evidence type="ECO:0000313" key="4">
    <source>
        <dbReference type="WBParaSite" id="L893_g13971.t1"/>
    </source>
</evidence>
<feature type="signal peptide" evidence="2">
    <location>
        <begin position="1"/>
        <end position="17"/>
    </location>
</feature>
<keyword evidence="3" id="KW-1185">Reference proteome</keyword>
<dbReference type="Proteomes" id="UP000095287">
    <property type="component" value="Unplaced"/>
</dbReference>
<accession>A0A1I7Y9C0</accession>
<feature type="chain" id="PRO_5009311964" evidence="2">
    <location>
        <begin position="18"/>
        <end position="122"/>
    </location>
</feature>
<proteinExistence type="predicted"/>
<organism evidence="3 4">
    <name type="scientific">Steinernema glaseri</name>
    <dbReference type="NCBI Taxonomy" id="37863"/>
    <lineage>
        <taxon>Eukaryota</taxon>
        <taxon>Metazoa</taxon>
        <taxon>Ecdysozoa</taxon>
        <taxon>Nematoda</taxon>
        <taxon>Chromadorea</taxon>
        <taxon>Rhabditida</taxon>
        <taxon>Tylenchina</taxon>
        <taxon>Panagrolaimomorpha</taxon>
        <taxon>Strongyloidoidea</taxon>
        <taxon>Steinernematidae</taxon>
        <taxon>Steinernema</taxon>
    </lineage>
</organism>
<name>A0A1I7Y9C0_9BILA</name>
<feature type="region of interest" description="Disordered" evidence="1">
    <location>
        <begin position="43"/>
        <end position="101"/>
    </location>
</feature>
<feature type="compositionally biased region" description="Low complexity" evidence="1">
    <location>
        <begin position="71"/>
        <end position="89"/>
    </location>
</feature>
<evidence type="ECO:0000256" key="2">
    <source>
        <dbReference type="SAM" id="SignalP"/>
    </source>
</evidence>
<dbReference type="AlphaFoldDB" id="A0A1I7Y9C0"/>
<protein>
    <submittedName>
        <fullName evidence="4">Conserved secreted protein</fullName>
    </submittedName>
</protein>
<feature type="compositionally biased region" description="Polar residues" evidence="1">
    <location>
        <begin position="59"/>
        <end position="70"/>
    </location>
</feature>
<keyword evidence="2" id="KW-0732">Signal</keyword>
<dbReference type="WBParaSite" id="L893_g13971.t1">
    <property type="protein sequence ID" value="L893_g13971.t1"/>
    <property type="gene ID" value="L893_g13971"/>
</dbReference>